<name>A0A381CFH4_9ENTR</name>
<dbReference type="AlphaFoldDB" id="A0A381CFH4"/>
<accession>A0A381CFH4</accession>
<gene>
    <name evidence="1" type="ORF">NCTC12119_04414</name>
</gene>
<dbReference type="EMBL" id="UIGI01000001">
    <property type="protein sequence ID" value="SUW65843.1"/>
    <property type="molecule type" value="Genomic_DNA"/>
</dbReference>
<proteinExistence type="predicted"/>
<reference evidence="1 2" key="1">
    <citation type="submission" date="2018-06" db="EMBL/GenBank/DDBJ databases">
        <authorList>
            <consortium name="Pathogen Informatics"/>
            <person name="Doyle S."/>
        </authorList>
    </citation>
    <scope>NUCLEOTIDE SEQUENCE [LARGE SCALE GENOMIC DNA]</scope>
    <source>
        <strain evidence="1 2">NCTC12119</strain>
    </source>
</reference>
<evidence type="ECO:0000313" key="2">
    <source>
        <dbReference type="Proteomes" id="UP000255528"/>
    </source>
</evidence>
<organism evidence="1 2">
    <name type="scientific">Buttiauxella agrestis</name>
    <dbReference type="NCBI Taxonomy" id="82977"/>
    <lineage>
        <taxon>Bacteria</taxon>
        <taxon>Pseudomonadati</taxon>
        <taxon>Pseudomonadota</taxon>
        <taxon>Gammaproteobacteria</taxon>
        <taxon>Enterobacterales</taxon>
        <taxon>Enterobacteriaceae</taxon>
        <taxon>Buttiauxella</taxon>
    </lineage>
</organism>
<dbReference type="InterPro" id="IPR010858">
    <property type="entry name" value="DUF1481"/>
</dbReference>
<dbReference type="Proteomes" id="UP000255528">
    <property type="component" value="Unassembled WGS sequence"/>
</dbReference>
<evidence type="ECO:0000313" key="1">
    <source>
        <dbReference type="EMBL" id="SUW65843.1"/>
    </source>
</evidence>
<dbReference type="Pfam" id="PF07356">
    <property type="entry name" value="DUF1481"/>
    <property type="match status" value="1"/>
</dbReference>
<protein>
    <submittedName>
        <fullName evidence="1">Protein of uncharacterized function (DUF1481)</fullName>
    </submittedName>
</protein>
<sequence length="234" mass="26222">MSVNSFSRGAFTPLLFVWRPLVVLTGTVLLMACSSQPPLPPFTASGYIADKGVVRIWRKDNSDDHSIHMLAVLSPIQKGATTTSDYRWLGEKLMSIETTIQSEPSEHIKVRFDENGELSFMQREVNGQKQQLSNDQIALYQYQASRTKATSEALRIGRVVLRQGRWHDDGTVTTCEGETIKPKLDSVSLSHIANRQRHSSMEVSVAWLEAPEGSQLLLVANQDYCSWQPKPATF</sequence>